<evidence type="ECO:0008006" key="3">
    <source>
        <dbReference type="Google" id="ProtNLM"/>
    </source>
</evidence>
<gene>
    <name evidence="1" type="ORF">DCF15_22300</name>
</gene>
<sequence>MSQPKSERCLCNSQKPFKRCCGPYLAGEALAPTAEALMRSRY</sequence>
<dbReference type="AlphaFoldDB" id="A0A2W4WFT9"/>
<dbReference type="EMBL" id="QBMP01000393">
    <property type="protein sequence ID" value="PZO43983.1"/>
    <property type="molecule type" value="Genomic_DNA"/>
</dbReference>
<dbReference type="Gene3D" id="3.10.450.50">
    <property type="match status" value="1"/>
</dbReference>
<dbReference type="Pfam" id="PF02810">
    <property type="entry name" value="SEC-C"/>
    <property type="match status" value="1"/>
</dbReference>
<reference evidence="2" key="1">
    <citation type="submission" date="2018-04" db="EMBL/GenBank/DDBJ databases">
        <authorList>
            <person name="Cornet L."/>
        </authorList>
    </citation>
    <scope>NUCLEOTIDE SEQUENCE [LARGE SCALE GENOMIC DNA]</scope>
</reference>
<accession>A0A2W4WFT9</accession>
<name>A0A2W4WFT9_9CYAN</name>
<dbReference type="Proteomes" id="UP000249794">
    <property type="component" value="Unassembled WGS sequence"/>
</dbReference>
<feature type="non-terminal residue" evidence="1">
    <location>
        <position position="42"/>
    </location>
</feature>
<dbReference type="InterPro" id="IPR004027">
    <property type="entry name" value="SEC_C_motif"/>
</dbReference>
<protein>
    <recommendedName>
        <fullName evidence="3">Zinc chelation protein SecC</fullName>
    </recommendedName>
</protein>
<reference evidence="1 2" key="2">
    <citation type="submission" date="2018-06" db="EMBL/GenBank/DDBJ databases">
        <title>Metagenomic assembly of (sub)arctic Cyanobacteria and their associated microbiome from non-axenic cultures.</title>
        <authorList>
            <person name="Baurain D."/>
        </authorList>
    </citation>
    <scope>NUCLEOTIDE SEQUENCE [LARGE SCALE GENOMIC DNA]</scope>
    <source>
        <strain evidence="1">ULC027bin1</strain>
    </source>
</reference>
<evidence type="ECO:0000313" key="1">
    <source>
        <dbReference type="EMBL" id="PZO43983.1"/>
    </source>
</evidence>
<organism evidence="1 2">
    <name type="scientific">Phormidesmis priestleyi</name>
    <dbReference type="NCBI Taxonomy" id="268141"/>
    <lineage>
        <taxon>Bacteria</taxon>
        <taxon>Bacillati</taxon>
        <taxon>Cyanobacteriota</taxon>
        <taxon>Cyanophyceae</taxon>
        <taxon>Leptolyngbyales</taxon>
        <taxon>Leptolyngbyaceae</taxon>
        <taxon>Phormidesmis</taxon>
    </lineage>
</organism>
<evidence type="ECO:0000313" key="2">
    <source>
        <dbReference type="Proteomes" id="UP000249794"/>
    </source>
</evidence>
<comment type="caution">
    <text evidence="1">The sequence shown here is derived from an EMBL/GenBank/DDBJ whole genome shotgun (WGS) entry which is preliminary data.</text>
</comment>
<proteinExistence type="predicted"/>
<dbReference type="SUPFAM" id="SSF103642">
    <property type="entry name" value="Sec-C motif"/>
    <property type="match status" value="1"/>
</dbReference>